<evidence type="ECO:0000256" key="5">
    <source>
        <dbReference type="ARBA" id="ARBA00022692"/>
    </source>
</evidence>
<reference evidence="23" key="1">
    <citation type="submission" date="2020-05" db="EMBL/GenBank/DDBJ databases">
        <title>WGS assembly of Panicum virgatum.</title>
        <authorList>
            <person name="Lovell J.T."/>
            <person name="Jenkins J."/>
            <person name="Shu S."/>
            <person name="Juenger T.E."/>
            <person name="Schmutz J."/>
        </authorList>
    </citation>
    <scope>NUCLEOTIDE SEQUENCE</scope>
    <source>
        <strain evidence="23">AP13</strain>
    </source>
</reference>
<evidence type="ECO:0000313" key="23">
    <source>
        <dbReference type="EMBL" id="KAG2612464.1"/>
    </source>
</evidence>
<dbReference type="PROSITE" id="PS00108">
    <property type="entry name" value="PROTEIN_KINASE_ST"/>
    <property type="match status" value="1"/>
</dbReference>
<feature type="domain" description="Apple" evidence="22">
    <location>
        <begin position="419"/>
        <end position="499"/>
    </location>
</feature>
<dbReference type="PANTHER" id="PTHR47974">
    <property type="entry name" value="OS07G0415500 PROTEIN"/>
    <property type="match status" value="1"/>
</dbReference>
<dbReference type="InterPro" id="IPR036426">
    <property type="entry name" value="Bulb-type_lectin_dom_sf"/>
</dbReference>
<evidence type="ECO:0000256" key="9">
    <source>
        <dbReference type="ARBA" id="ARBA00022840"/>
    </source>
</evidence>
<dbReference type="InterPro" id="IPR008271">
    <property type="entry name" value="Ser/Thr_kinase_AS"/>
</dbReference>
<dbReference type="AlphaFoldDB" id="A0A8T0TUQ3"/>
<dbReference type="InterPro" id="IPR000719">
    <property type="entry name" value="Prot_kinase_dom"/>
</dbReference>
<organism evidence="23 24">
    <name type="scientific">Panicum virgatum</name>
    <name type="common">Blackwell switchgrass</name>
    <dbReference type="NCBI Taxonomy" id="38727"/>
    <lineage>
        <taxon>Eukaryota</taxon>
        <taxon>Viridiplantae</taxon>
        <taxon>Streptophyta</taxon>
        <taxon>Embryophyta</taxon>
        <taxon>Tracheophyta</taxon>
        <taxon>Spermatophyta</taxon>
        <taxon>Magnoliopsida</taxon>
        <taxon>Liliopsida</taxon>
        <taxon>Poales</taxon>
        <taxon>Poaceae</taxon>
        <taxon>PACMAD clade</taxon>
        <taxon>Panicoideae</taxon>
        <taxon>Panicodae</taxon>
        <taxon>Paniceae</taxon>
        <taxon>Panicinae</taxon>
        <taxon>Panicum</taxon>
        <taxon>Panicum sect. Hiantes</taxon>
    </lineage>
</organism>
<dbReference type="OrthoDB" id="619632at2759"/>
<accession>A0A8T0TUQ3</accession>
<dbReference type="Pfam" id="PF00954">
    <property type="entry name" value="S_locus_glycop"/>
    <property type="match status" value="1"/>
</dbReference>
<dbReference type="FunFam" id="3.30.200.20:FF:000059">
    <property type="entry name" value="S-receptor-like serine/threonine-protein kinase"/>
    <property type="match status" value="1"/>
</dbReference>
<comment type="subcellular location">
    <subcellularLocation>
        <location evidence="1">Membrane</location>
        <topology evidence="1">Single-pass type I membrane protein</topology>
    </subcellularLocation>
</comment>
<dbReference type="CDD" id="cd14066">
    <property type="entry name" value="STKc_IRAK"/>
    <property type="match status" value="1"/>
</dbReference>
<protein>
    <recommendedName>
        <fullName evidence="17">Receptor-like serine/threonine-protein kinase</fullName>
        <ecNumber evidence="17">2.7.11.1</ecNumber>
    </recommendedName>
</protein>
<dbReference type="SMART" id="SM00220">
    <property type="entry name" value="S_TKc"/>
    <property type="match status" value="1"/>
</dbReference>
<evidence type="ECO:0000256" key="12">
    <source>
        <dbReference type="ARBA" id="ARBA00023157"/>
    </source>
</evidence>
<keyword evidence="12" id="KW-1015">Disulfide bond</keyword>
<evidence type="ECO:0000259" key="20">
    <source>
        <dbReference type="PROSITE" id="PS50011"/>
    </source>
</evidence>
<dbReference type="SUPFAM" id="SSF57414">
    <property type="entry name" value="Hairpin loop containing domain-like"/>
    <property type="match status" value="1"/>
</dbReference>
<evidence type="ECO:0000259" key="22">
    <source>
        <dbReference type="PROSITE" id="PS50948"/>
    </source>
</evidence>
<dbReference type="PANTHER" id="PTHR47974:SF4">
    <property type="entry name" value="RECEPTOR-LIKE SERINE_THREONINE-PROTEIN KINASE"/>
    <property type="match status" value="1"/>
</dbReference>
<dbReference type="SMART" id="SM00473">
    <property type="entry name" value="PAN_AP"/>
    <property type="match status" value="1"/>
</dbReference>
<keyword evidence="4 17" id="KW-0808">Transferase</keyword>
<dbReference type="InterPro" id="IPR024171">
    <property type="entry name" value="SRK-like_kinase"/>
</dbReference>
<proteinExistence type="inferred from homology"/>
<evidence type="ECO:0000256" key="7">
    <source>
        <dbReference type="ARBA" id="ARBA00022741"/>
    </source>
</evidence>
<keyword evidence="11 19" id="KW-0472">Membrane</keyword>
<evidence type="ECO:0000256" key="6">
    <source>
        <dbReference type="ARBA" id="ARBA00022729"/>
    </source>
</evidence>
<keyword evidence="7 17" id="KW-0547">Nucleotide-binding</keyword>
<keyword evidence="13" id="KW-0675">Receptor</keyword>
<evidence type="ECO:0000256" key="11">
    <source>
        <dbReference type="ARBA" id="ARBA00023136"/>
    </source>
</evidence>
<gene>
    <name evidence="23" type="ORF">PVAP13_4KG291700</name>
</gene>
<keyword evidence="10 19" id="KW-1133">Transmembrane helix</keyword>
<evidence type="ECO:0000256" key="15">
    <source>
        <dbReference type="ARBA" id="ARBA00047899"/>
    </source>
</evidence>
<feature type="transmembrane region" description="Helical" evidence="19">
    <location>
        <begin position="547"/>
        <end position="571"/>
    </location>
</feature>
<dbReference type="PROSITE" id="PS50927">
    <property type="entry name" value="BULB_LECTIN"/>
    <property type="match status" value="1"/>
</dbReference>
<dbReference type="Pfam" id="PF08276">
    <property type="entry name" value="PAN_2"/>
    <property type="match status" value="1"/>
</dbReference>
<dbReference type="SUPFAM" id="SSF56112">
    <property type="entry name" value="Protein kinase-like (PK-like)"/>
    <property type="match status" value="1"/>
</dbReference>
<dbReference type="GO" id="GO:0016020">
    <property type="term" value="C:membrane"/>
    <property type="evidence" value="ECO:0007669"/>
    <property type="project" value="UniProtKB-SubCell"/>
</dbReference>
<dbReference type="FunFam" id="1.10.510.10:FF:000302">
    <property type="entry name" value="Serine/threonine-protein kinase"/>
    <property type="match status" value="1"/>
</dbReference>
<keyword evidence="9 17" id="KW-0067">ATP-binding</keyword>
<dbReference type="EMBL" id="CM029043">
    <property type="protein sequence ID" value="KAG2612464.1"/>
    <property type="molecule type" value="Genomic_DNA"/>
</dbReference>
<feature type="binding site" evidence="18">
    <location>
        <position position="637"/>
    </location>
    <ligand>
        <name>ATP</name>
        <dbReference type="ChEBI" id="CHEBI:30616"/>
    </ligand>
</feature>
<evidence type="ECO:0000256" key="2">
    <source>
        <dbReference type="ARBA" id="ARBA00022527"/>
    </source>
</evidence>
<evidence type="ECO:0000256" key="4">
    <source>
        <dbReference type="ARBA" id="ARBA00022679"/>
    </source>
</evidence>
<name>A0A8T0TUQ3_PANVG</name>
<evidence type="ECO:0000313" key="24">
    <source>
        <dbReference type="Proteomes" id="UP000823388"/>
    </source>
</evidence>
<dbReference type="InterPro" id="IPR011009">
    <property type="entry name" value="Kinase-like_dom_sf"/>
</dbReference>
<dbReference type="InterPro" id="IPR003609">
    <property type="entry name" value="Pan_app"/>
</dbReference>
<keyword evidence="3" id="KW-0245">EGF-like domain</keyword>
<dbReference type="InterPro" id="IPR017441">
    <property type="entry name" value="Protein_kinase_ATP_BS"/>
</dbReference>
<evidence type="ECO:0000256" key="18">
    <source>
        <dbReference type="PROSITE-ProRule" id="PRU10141"/>
    </source>
</evidence>
<evidence type="ECO:0000256" key="19">
    <source>
        <dbReference type="SAM" id="Phobius"/>
    </source>
</evidence>
<dbReference type="Proteomes" id="UP000823388">
    <property type="component" value="Chromosome 4K"/>
</dbReference>
<keyword evidence="14" id="KW-0325">Glycoprotein</keyword>
<dbReference type="SUPFAM" id="SSF51110">
    <property type="entry name" value="alpha-D-mannose-specific plant lectins"/>
    <property type="match status" value="1"/>
</dbReference>
<evidence type="ECO:0000256" key="3">
    <source>
        <dbReference type="ARBA" id="ARBA00022536"/>
    </source>
</evidence>
<dbReference type="Pfam" id="PF00069">
    <property type="entry name" value="Pkinase"/>
    <property type="match status" value="1"/>
</dbReference>
<evidence type="ECO:0000256" key="14">
    <source>
        <dbReference type="ARBA" id="ARBA00023180"/>
    </source>
</evidence>
<evidence type="ECO:0000256" key="1">
    <source>
        <dbReference type="ARBA" id="ARBA00004479"/>
    </source>
</evidence>
<comment type="catalytic activity">
    <reaction evidence="16 17">
        <text>L-seryl-[protein] + ATP = O-phospho-L-seryl-[protein] + ADP + H(+)</text>
        <dbReference type="Rhea" id="RHEA:17989"/>
        <dbReference type="Rhea" id="RHEA-COMP:9863"/>
        <dbReference type="Rhea" id="RHEA-COMP:11604"/>
        <dbReference type="ChEBI" id="CHEBI:15378"/>
        <dbReference type="ChEBI" id="CHEBI:29999"/>
        <dbReference type="ChEBI" id="CHEBI:30616"/>
        <dbReference type="ChEBI" id="CHEBI:83421"/>
        <dbReference type="ChEBI" id="CHEBI:456216"/>
        <dbReference type="EC" id="2.7.11.1"/>
    </reaction>
</comment>
<feature type="domain" description="Bulb-type lectin" evidence="21">
    <location>
        <begin position="108"/>
        <end position="238"/>
    </location>
</feature>
<dbReference type="GO" id="GO:0048544">
    <property type="term" value="P:recognition of pollen"/>
    <property type="evidence" value="ECO:0007669"/>
    <property type="project" value="InterPro"/>
</dbReference>
<keyword evidence="6" id="KW-0732">Signal</keyword>
<keyword evidence="2 17" id="KW-0723">Serine/threonine-protein kinase</keyword>
<evidence type="ECO:0000256" key="13">
    <source>
        <dbReference type="ARBA" id="ARBA00023170"/>
    </source>
</evidence>
<dbReference type="PROSITE" id="PS50948">
    <property type="entry name" value="PAN"/>
    <property type="match status" value="1"/>
</dbReference>
<evidence type="ECO:0000256" key="8">
    <source>
        <dbReference type="ARBA" id="ARBA00022777"/>
    </source>
</evidence>
<dbReference type="CDD" id="cd00028">
    <property type="entry name" value="B_lectin"/>
    <property type="match status" value="1"/>
</dbReference>
<evidence type="ECO:0000259" key="21">
    <source>
        <dbReference type="PROSITE" id="PS50927"/>
    </source>
</evidence>
<comment type="catalytic activity">
    <reaction evidence="15 17">
        <text>L-threonyl-[protein] + ATP = O-phospho-L-threonyl-[protein] + ADP + H(+)</text>
        <dbReference type="Rhea" id="RHEA:46608"/>
        <dbReference type="Rhea" id="RHEA-COMP:11060"/>
        <dbReference type="Rhea" id="RHEA-COMP:11605"/>
        <dbReference type="ChEBI" id="CHEBI:15378"/>
        <dbReference type="ChEBI" id="CHEBI:30013"/>
        <dbReference type="ChEBI" id="CHEBI:30616"/>
        <dbReference type="ChEBI" id="CHEBI:61977"/>
        <dbReference type="ChEBI" id="CHEBI:456216"/>
        <dbReference type="EC" id="2.7.11.1"/>
    </reaction>
</comment>
<dbReference type="PROSITE" id="PS50011">
    <property type="entry name" value="PROTEIN_KINASE_DOM"/>
    <property type="match status" value="1"/>
</dbReference>
<dbReference type="EC" id="2.7.11.1" evidence="17"/>
<comment type="similarity">
    <text evidence="17">Belongs to the protein kinase superfamily. Ser/Thr protein kinase family.</text>
</comment>
<evidence type="ECO:0000256" key="16">
    <source>
        <dbReference type="ARBA" id="ARBA00048679"/>
    </source>
</evidence>
<dbReference type="GO" id="GO:0004674">
    <property type="term" value="F:protein serine/threonine kinase activity"/>
    <property type="evidence" value="ECO:0007669"/>
    <property type="project" value="UniProtKB-KW"/>
</dbReference>
<dbReference type="CDD" id="cd01098">
    <property type="entry name" value="PAN_AP_plant"/>
    <property type="match status" value="1"/>
</dbReference>
<dbReference type="InterPro" id="IPR000858">
    <property type="entry name" value="S_locus_glycoprot_dom"/>
</dbReference>
<keyword evidence="5 19" id="KW-0812">Transmembrane</keyword>
<keyword evidence="8 17" id="KW-0418">Kinase</keyword>
<dbReference type="Gene3D" id="3.30.200.20">
    <property type="entry name" value="Phosphorylase Kinase, domain 1"/>
    <property type="match status" value="1"/>
</dbReference>
<dbReference type="Gene3D" id="1.10.510.10">
    <property type="entry name" value="Transferase(Phosphotransferase) domain 1"/>
    <property type="match status" value="1"/>
</dbReference>
<dbReference type="SMART" id="SM00108">
    <property type="entry name" value="B_lectin"/>
    <property type="match status" value="1"/>
</dbReference>
<dbReference type="InterPro" id="IPR001480">
    <property type="entry name" value="Bulb-type_lectin_dom"/>
</dbReference>
<keyword evidence="24" id="KW-1185">Reference proteome</keyword>
<sequence>MFPFPKHPCEGTCLLAAQTTMFKPDFPIGQSSLKNKITFLPRSPWLIMNCNLDGACFPPFQRQPPVLSAASASPRVHPSASAHLIVAAAYTMDACSACILLLSLIHLLSSISARDFLSAGSSLSVEHSSDVLHSADGTFACGFYSISPNASTFAIWFSRSSGRTIVWSANPLHPVYTWGSKVKLEVEGGMVLKDYNGQIVWSNNVSTSDAGHVQAQLLDNGNLIVKGKGGAILWQSFDSPTDTLLPTQSITAPTKLVSTNRLLVPGHYSFHFDDQYLLSLFDDEKDISFIYWPNPSRTIWEKLRVPFNSTASGALDTWGHFLGSDNATFTAADWGPGIKRRLTLDYDGNLRLYSLNKAEGTWSVTWMAFPQLCKVRGLCGENGICVYTPVPACACALGFVVIDPSDRSKGCIPKTNISCDAQKVKFAKLPHTDFFGYDMTVHRFVSLDFCTNKCLHDCNCKGFAYWEGTGDCYPKSVLLGGVTLHNLGSTGTMYIKIPKGVEVLEASIPQSQPFGPKYGPDCSTTNRYFIAHFLDMLQRDQSESKYLYFYGFLTAIFLAELMFVVLGWFILRRERRELRGVWPAEAGYEMITNHFRRYTYRELVAATRKFKDELGRGASGIVYKGVLKDNRAVIVKKLVEINQGEEEFQHELSVISRIYHMNLVRVWGFCSDGPHRILVTEYFENGSLDKVLFGTEGSEILLGWKQRFNIALGVARGLAYLHHECSEWVIHCDVKPENILLDENLVPKIADFGLAKLLSRGGSNINVSKIQGTRGYLAPEWVSSLPITAKVDVYSFGVVLLELLKGVRASDMENNEDEEVEMVLGRISRMVKEKLKMDGNGSEQSWIADFIDARLNGQFDNLQARTMTRLAVSCMEEDRDRRPTMENVAQMLVLVDDVSSANVNMSGAT</sequence>
<dbReference type="GO" id="GO:0051707">
    <property type="term" value="P:response to other organism"/>
    <property type="evidence" value="ECO:0007669"/>
    <property type="project" value="UniProtKB-ARBA"/>
</dbReference>
<dbReference type="PIRSF" id="PIRSF000641">
    <property type="entry name" value="SRK"/>
    <property type="match status" value="1"/>
</dbReference>
<comment type="caution">
    <text evidence="23">The sequence shown here is derived from an EMBL/GenBank/DDBJ whole genome shotgun (WGS) entry which is preliminary data.</text>
</comment>
<dbReference type="GO" id="GO:0005524">
    <property type="term" value="F:ATP binding"/>
    <property type="evidence" value="ECO:0007669"/>
    <property type="project" value="UniProtKB-UniRule"/>
</dbReference>
<dbReference type="Pfam" id="PF01453">
    <property type="entry name" value="B_lectin"/>
    <property type="match status" value="1"/>
</dbReference>
<evidence type="ECO:0000256" key="17">
    <source>
        <dbReference type="PIRNR" id="PIRNR000641"/>
    </source>
</evidence>
<dbReference type="Gene3D" id="2.90.10.10">
    <property type="entry name" value="Bulb-type lectin domain"/>
    <property type="match status" value="1"/>
</dbReference>
<evidence type="ECO:0000256" key="10">
    <source>
        <dbReference type="ARBA" id="ARBA00022989"/>
    </source>
</evidence>
<dbReference type="FunFam" id="2.90.10.10:FF:000006">
    <property type="entry name" value="Serine/threonine-protein kinase"/>
    <property type="match status" value="1"/>
</dbReference>
<dbReference type="PROSITE" id="PS00107">
    <property type="entry name" value="PROTEIN_KINASE_ATP"/>
    <property type="match status" value="1"/>
</dbReference>
<feature type="domain" description="Protein kinase" evidence="20">
    <location>
        <begin position="608"/>
        <end position="894"/>
    </location>
</feature>